<dbReference type="CDD" id="cd00118">
    <property type="entry name" value="LysM"/>
    <property type="match status" value="1"/>
</dbReference>
<dbReference type="RefSeq" id="WP_189569556.1">
    <property type="nucleotide sequence ID" value="NZ_BMXI01000006.1"/>
</dbReference>
<dbReference type="PROSITE" id="PS51257">
    <property type="entry name" value="PROKAR_LIPOPROTEIN"/>
    <property type="match status" value="1"/>
</dbReference>
<dbReference type="SMART" id="SM00257">
    <property type="entry name" value="LysM"/>
    <property type="match status" value="1"/>
</dbReference>
<feature type="signal peptide" evidence="2">
    <location>
        <begin position="1"/>
        <end position="22"/>
    </location>
</feature>
<dbReference type="EMBL" id="BMXI01000006">
    <property type="protein sequence ID" value="GHC51770.1"/>
    <property type="molecule type" value="Genomic_DNA"/>
</dbReference>
<dbReference type="AlphaFoldDB" id="A0A918WJC5"/>
<keyword evidence="2" id="KW-0732">Signal</keyword>
<reference evidence="4" key="1">
    <citation type="journal article" date="2014" name="Int. J. Syst. Evol. Microbiol.">
        <title>Complete genome sequence of Corynebacterium casei LMG S-19264T (=DSM 44701T), isolated from a smear-ripened cheese.</title>
        <authorList>
            <consortium name="US DOE Joint Genome Institute (JGI-PGF)"/>
            <person name="Walter F."/>
            <person name="Albersmeier A."/>
            <person name="Kalinowski J."/>
            <person name="Ruckert C."/>
        </authorList>
    </citation>
    <scope>NUCLEOTIDE SEQUENCE</scope>
    <source>
        <strain evidence="4">KCTC 12988</strain>
    </source>
</reference>
<feature type="compositionally biased region" description="Pro residues" evidence="1">
    <location>
        <begin position="70"/>
        <end position="82"/>
    </location>
</feature>
<dbReference type="Gene3D" id="3.10.350.10">
    <property type="entry name" value="LysM domain"/>
    <property type="match status" value="1"/>
</dbReference>
<reference evidence="4" key="2">
    <citation type="submission" date="2020-09" db="EMBL/GenBank/DDBJ databases">
        <authorList>
            <person name="Sun Q."/>
            <person name="Kim S."/>
        </authorList>
    </citation>
    <scope>NUCLEOTIDE SEQUENCE</scope>
    <source>
        <strain evidence="4">KCTC 12988</strain>
    </source>
</reference>
<organism evidence="4 5">
    <name type="scientific">Roseibacillus persicicus</name>
    <dbReference type="NCBI Taxonomy" id="454148"/>
    <lineage>
        <taxon>Bacteria</taxon>
        <taxon>Pseudomonadati</taxon>
        <taxon>Verrucomicrobiota</taxon>
        <taxon>Verrucomicrobiia</taxon>
        <taxon>Verrucomicrobiales</taxon>
        <taxon>Verrucomicrobiaceae</taxon>
        <taxon>Roseibacillus</taxon>
    </lineage>
</organism>
<evidence type="ECO:0000259" key="3">
    <source>
        <dbReference type="PROSITE" id="PS51782"/>
    </source>
</evidence>
<feature type="domain" description="LysM" evidence="3">
    <location>
        <begin position="102"/>
        <end position="145"/>
    </location>
</feature>
<feature type="compositionally biased region" description="Low complexity" evidence="1">
    <location>
        <begin position="84"/>
        <end position="96"/>
    </location>
</feature>
<evidence type="ECO:0000313" key="4">
    <source>
        <dbReference type="EMBL" id="GHC51770.1"/>
    </source>
</evidence>
<dbReference type="PANTHER" id="PTHR33734">
    <property type="entry name" value="LYSM DOMAIN-CONTAINING GPI-ANCHORED PROTEIN 2"/>
    <property type="match status" value="1"/>
</dbReference>
<name>A0A918WJC5_9BACT</name>
<sequence>MKSLIPLSLTASASLLIVSCMAPPVQSGNAGGTYQDPNNPYAVPGVSTEGTMAPASQAPYQAPTASAPYQPIPSVSPNPPASIPTYTPPTTNTPVPASGGGGSHTVVGGDTLWGLSRKYGVSVDSIRQANGLTSDTIVTGQTLSIPQ</sequence>
<evidence type="ECO:0000256" key="2">
    <source>
        <dbReference type="SAM" id="SignalP"/>
    </source>
</evidence>
<keyword evidence="5" id="KW-1185">Reference proteome</keyword>
<dbReference type="Pfam" id="PF01476">
    <property type="entry name" value="LysM"/>
    <property type="match status" value="1"/>
</dbReference>
<dbReference type="PANTHER" id="PTHR33734:SF26">
    <property type="entry name" value="LYSM DOMAIN-CONTAINING PROTEIN"/>
    <property type="match status" value="1"/>
</dbReference>
<feature type="region of interest" description="Disordered" evidence="1">
    <location>
        <begin position="28"/>
        <end position="101"/>
    </location>
</feature>
<dbReference type="InterPro" id="IPR018392">
    <property type="entry name" value="LysM"/>
</dbReference>
<gene>
    <name evidence="4" type="ORF">GCM10007100_17530</name>
</gene>
<dbReference type="Proteomes" id="UP000644507">
    <property type="component" value="Unassembled WGS sequence"/>
</dbReference>
<accession>A0A918WJC5</accession>
<dbReference type="PROSITE" id="PS51782">
    <property type="entry name" value="LYSM"/>
    <property type="match status" value="1"/>
</dbReference>
<proteinExistence type="predicted"/>
<feature type="chain" id="PRO_5037725323" description="LysM domain-containing protein" evidence="2">
    <location>
        <begin position="23"/>
        <end position="147"/>
    </location>
</feature>
<comment type="caution">
    <text evidence="4">The sequence shown here is derived from an EMBL/GenBank/DDBJ whole genome shotgun (WGS) entry which is preliminary data.</text>
</comment>
<evidence type="ECO:0000313" key="5">
    <source>
        <dbReference type="Proteomes" id="UP000644507"/>
    </source>
</evidence>
<dbReference type="InterPro" id="IPR036779">
    <property type="entry name" value="LysM_dom_sf"/>
</dbReference>
<dbReference type="SUPFAM" id="SSF54106">
    <property type="entry name" value="LysM domain"/>
    <property type="match status" value="1"/>
</dbReference>
<protein>
    <recommendedName>
        <fullName evidence="3">LysM domain-containing protein</fullName>
    </recommendedName>
</protein>
<evidence type="ECO:0000256" key="1">
    <source>
        <dbReference type="SAM" id="MobiDB-lite"/>
    </source>
</evidence>